<dbReference type="Pfam" id="PF01284">
    <property type="entry name" value="MARVEL"/>
    <property type="match status" value="1"/>
</dbReference>
<sequence>MNQVGLSRDDHIPSIPGYFIALRFLQNALAFGVLGCCIYSLFWLHYFEGLGYSIFVSVISLSACTYYLIARLILPKIYNRIVILVLECIIVVAWLACWSNLASWVTAYTIRNTRSCPTVFGQTFCTRKRTNLPPPPEHWETYRDVMGAAAVMGATSFVLFIASLIVFAVHFYRMHLVRAPYTYNGSWRRRTTVAAGSALYRPATVKTPAQVYQKTAAPTPFMELSPRAQEANIGAL</sequence>
<dbReference type="PANTHER" id="PTHR37451">
    <property type="entry name" value="MARVEL DOMAIN"/>
    <property type="match status" value="1"/>
</dbReference>
<evidence type="ECO:0000256" key="1">
    <source>
        <dbReference type="ARBA" id="ARBA00004141"/>
    </source>
</evidence>
<evidence type="ECO:0000256" key="2">
    <source>
        <dbReference type="ARBA" id="ARBA00022692"/>
    </source>
</evidence>
<evidence type="ECO:0000256" key="5">
    <source>
        <dbReference type="SAM" id="Phobius"/>
    </source>
</evidence>
<evidence type="ECO:0000256" key="3">
    <source>
        <dbReference type="ARBA" id="ARBA00022989"/>
    </source>
</evidence>
<feature type="transmembrane region" description="Helical" evidence="5">
    <location>
        <begin position="81"/>
        <end position="101"/>
    </location>
</feature>
<evidence type="ECO:0000259" key="6">
    <source>
        <dbReference type="Pfam" id="PF01284"/>
    </source>
</evidence>
<name>A0A6G1HTZ2_9PEZI</name>
<dbReference type="PANTHER" id="PTHR37451:SF4">
    <property type="entry name" value="MARVEL DOMAIN-CONTAINING PROTEIN"/>
    <property type="match status" value="1"/>
</dbReference>
<accession>A0A6G1HTZ2</accession>
<organism evidence="7 8">
    <name type="scientific">Trichodelitschia bisporula</name>
    <dbReference type="NCBI Taxonomy" id="703511"/>
    <lineage>
        <taxon>Eukaryota</taxon>
        <taxon>Fungi</taxon>
        <taxon>Dikarya</taxon>
        <taxon>Ascomycota</taxon>
        <taxon>Pezizomycotina</taxon>
        <taxon>Dothideomycetes</taxon>
        <taxon>Dothideomycetes incertae sedis</taxon>
        <taxon>Phaeotrichales</taxon>
        <taxon>Phaeotrichaceae</taxon>
        <taxon>Trichodelitschia</taxon>
    </lineage>
</organism>
<feature type="domain" description="MARVEL" evidence="6">
    <location>
        <begin position="20"/>
        <end position="165"/>
    </location>
</feature>
<dbReference type="Proteomes" id="UP000799640">
    <property type="component" value="Unassembled WGS sequence"/>
</dbReference>
<reference evidence="7" key="1">
    <citation type="journal article" date="2020" name="Stud. Mycol.">
        <title>101 Dothideomycetes genomes: a test case for predicting lifestyles and emergence of pathogens.</title>
        <authorList>
            <person name="Haridas S."/>
            <person name="Albert R."/>
            <person name="Binder M."/>
            <person name="Bloem J."/>
            <person name="Labutti K."/>
            <person name="Salamov A."/>
            <person name="Andreopoulos B."/>
            <person name="Baker S."/>
            <person name="Barry K."/>
            <person name="Bills G."/>
            <person name="Bluhm B."/>
            <person name="Cannon C."/>
            <person name="Castanera R."/>
            <person name="Culley D."/>
            <person name="Daum C."/>
            <person name="Ezra D."/>
            <person name="Gonzalez J."/>
            <person name="Henrissat B."/>
            <person name="Kuo A."/>
            <person name="Liang C."/>
            <person name="Lipzen A."/>
            <person name="Lutzoni F."/>
            <person name="Magnuson J."/>
            <person name="Mondo S."/>
            <person name="Nolan M."/>
            <person name="Ohm R."/>
            <person name="Pangilinan J."/>
            <person name="Park H.-J."/>
            <person name="Ramirez L."/>
            <person name="Alfaro M."/>
            <person name="Sun H."/>
            <person name="Tritt A."/>
            <person name="Yoshinaga Y."/>
            <person name="Zwiers L.-H."/>
            <person name="Turgeon B."/>
            <person name="Goodwin S."/>
            <person name="Spatafora J."/>
            <person name="Crous P."/>
            <person name="Grigoriev I."/>
        </authorList>
    </citation>
    <scope>NUCLEOTIDE SEQUENCE</scope>
    <source>
        <strain evidence="7">CBS 262.69</strain>
    </source>
</reference>
<evidence type="ECO:0000313" key="7">
    <source>
        <dbReference type="EMBL" id="KAF2399533.1"/>
    </source>
</evidence>
<dbReference type="OrthoDB" id="5325022at2759"/>
<feature type="transmembrane region" description="Helical" evidence="5">
    <location>
        <begin position="50"/>
        <end position="69"/>
    </location>
</feature>
<comment type="subcellular location">
    <subcellularLocation>
        <location evidence="1">Membrane</location>
        <topology evidence="1">Multi-pass membrane protein</topology>
    </subcellularLocation>
</comment>
<dbReference type="InterPro" id="IPR008253">
    <property type="entry name" value="Marvel"/>
</dbReference>
<feature type="transmembrane region" description="Helical" evidence="5">
    <location>
        <begin position="20"/>
        <end position="44"/>
    </location>
</feature>
<dbReference type="AlphaFoldDB" id="A0A6G1HTZ2"/>
<dbReference type="EMBL" id="ML996697">
    <property type="protein sequence ID" value="KAF2399533.1"/>
    <property type="molecule type" value="Genomic_DNA"/>
</dbReference>
<feature type="transmembrane region" description="Helical" evidence="5">
    <location>
        <begin position="145"/>
        <end position="172"/>
    </location>
</feature>
<keyword evidence="4 5" id="KW-0472">Membrane</keyword>
<proteinExistence type="predicted"/>
<gene>
    <name evidence="7" type="ORF">EJ06DRAFT_55899</name>
</gene>
<keyword evidence="2 5" id="KW-0812">Transmembrane</keyword>
<protein>
    <recommendedName>
        <fullName evidence="6">MARVEL domain-containing protein</fullName>
    </recommendedName>
</protein>
<keyword evidence="8" id="KW-1185">Reference proteome</keyword>
<keyword evidence="3 5" id="KW-1133">Transmembrane helix</keyword>
<evidence type="ECO:0000313" key="8">
    <source>
        <dbReference type="Proteomes" id="UP000799640"/>
    </source>
</evidence>
<dbReference type="GO" id="GO:0016020">
    <property type="term" value="C:membrane"/>
    <property type="evidence" value="ECO:0007669"/>
    <property type="project" value="UniProtKB-SubCell"/>
</dbReference>
<evidence type="ECO:0000256" key="4">
    <source>
        <dbReference type="ARBA" id="ARBA00023136"/>
    </source>
</evidence>